<accession>A0A1H2DN01</accession>
<dbReference type="EMBL" id="FNLN01000001">
    <property type="protein sequence ID" value="SDT84317.1"/>
    <property type="molecule type" value="Genomic_DNA"/>
</dbReference>
<dbReference type="Proteomes" id="UP000182882">
    <property type="component" value="Unassembled WGS sequence"/>
</dbReference>
<dbReference type="Gene3D" id="3.40.50.300">
    <property type="entry name" value="P-loop containing nucleotide triphosphate hydrolases"/>
    <property type="match status" value="1"/>
</dbReference>
<name>A0A1H2DN01_9PROT</name>
<protein>
    <submittedName>
        <fullName evidence="2">Guanylate kinase</fullName>
    </submittedName>
</protein>
<keyword evidence="3" id="KW-1185">Reference proteome</keyword>
<evidence type="ECO:0000259" key="1">
    <source>
        <dbReference type="PROSITE" id="PS50052"/>
    </source>
</evidence>
<sequence>MSLITKKRPPLSLVIVIFGASGSGKSTLMALLMQSGEQYSLHFKGTNRPPRRFDGIEIRCVDRIESSEYDYIYQSYGFHYGIQRSQIDSAIAENLHHFIICNNLEVIQALKRDYPNRVRVIFLDFDAPRETLHAIQVARKIDDDEIKLRLVKTEALYKIFLHERELFDDVLYNRYGDKPEVLHLKLEQILEHLDMPITARPSSALKRLDRLAKEIHTRLSEFRDAPLEHL</sequence>
<keyword evidence="2" id="KW-0418">Kinase</keyword>
<evidence type="ECO:0000313" key="2">
    <source>
        <dbReference type="EMBL" id="SDT84317.1"/>
    </source>
</evidence>
<gene>
    <name evidence="2" type="ORF">SAMN05216406_101219</name>
</gene>
<dbReference type="InterPro" id="IPR027417">
    <property type="entry name" value="P-loop_NTPase"/>
</dbReference>
<evidence type="ECO:0000313" key="3">
    <source>
        <dbReference type="Proteomes" id="UP000182882"/>
    </source>
</evidence>
<dbReference type="PROSITE" id="PS50052">
    <property type="entry name" value="GUANYLATE_KINASE_2"/>
    <property type="match status" value="1"/>
</dbReference>
<dbReference type="SUPFAM" id="SSF52540">
    <property type="entry name" value="P-loop containing nucleoside triphosphate hydrolases"/>
    <property type="match status" value="1"/>
</dbReference>
<proteinExistence type="predicted"/>
<feature type="domain" description="Guanylate kinase-like" evidence="1">
    <location>
        <begin position="12"/>
        <end position="191"/>
    </location>
</feature>
<reference evidence="3" key="1">
    <citation type="submission" date="2016-10" db="EMBL/GenBank/DDBJ databases">
        <authorList>
            <person name="Varghese N."/>
            <person name="Submissions S."/>
        </authorList>
    </citation>
    <scope>NUCLEOTIDE SEQUENCE [LARGE SCALE GENOMIC DNA]</scope>
    <source>
        <strain evidence="3">Nm10</strain>
    </source>
</reference>
<dbReference type="AlphaFoldDB" id="A0A1H2DN01"/>
<dbReference type="GO" id="GO:0016301">
    <property type="term" value="F:kinase activity"/>
    <property type="evidence" value="ECO:0007669"/>
    <property type="project" value="UniProtKB-KW"/>
</dbReference>
<keyword evidence="2" id="KW-0808">Transferase</keyword>
<organism evidence="2 3">
    <name type="scientific">Nitrosomonas ureae</name>
    <dbReference type="NCBI Taxonomy" id="44577"/>
    <lineage>
        <taxon>Bacteria</taxon>
        <taxon>Pseudomonadati</taxon>
        <taxon>Pseudomonadota</taxon>
        <taxon>Betaproteobacteria</taxon>
        <taxon>Nitrosomonadales</taxon>
        <taxon>Nitrosomonadaceae</taxon>
        <taxon>Nitrosomonas</taxon>
    </lineage>
</organism>
<dbReference type="InterPro" id="IPR008144">
    <property type="entry name" value="Guanylate_kin-like_dom"/>
</dbReference>